<sequence>MPVPEKIVLIGAGLTGPLLATYMAQKGFDVEIFERRYDMRKVPISAGRSINLAVSVRGIHALKEVGLYEEIKKIFIPMDGRIIHDLDSSTRFLPYGQNNKEVINSVSRAELNMRLMTLAEQTGRVKINFSQRCLGMDFDKKTISFFNEISKEKTYLRADCVIGTDGSASVLRDSMETMEDHEAEYLPLGHGYKELSILPDDSGDYKLESQALHIWPRGDYMLIALPNQNRSFTCTLFFPMKGNVSFESLKTMPQITSFFEQQFPDAIDLMPDVVDQYISYPTSNLGTVRSNPWNVDDIALIIGDAAHAIVPFFGQGMNAAFEDCTILNAMMDDYSGEWGKMFSDFSKKRKIDTDAIADMAIENYIEMRDLVNDPGFLLTKQIERELEKKFPEKFIPRYSMVSFHRIPYAEVYARGQKQAAIVKELMKDLDREQDLNMEYATELIEKYKV</sequence>
<keyword evidence="2" id="KW-0285">Flavoprotein</keyword>
<dbReference type="PANTHER" id="PTHR46028">
    <property type="entry name" value="KYNURENINE 3-MONOOXYGENASE"/>
    <property type="match status" value="1"/>
</dbReference>
<dbReference type="PANTHER" id="PTHR46028:SF2">
    <property type="entry name" value="KYNURENINE 3-MONOOXYGENASE"/>
    <property type="match status" value="1"/>
</dbReference>
<dbReference type="Pfam" id="PF01494">
    <property type="entry name" value="FAD_binding_3"/>
    <property type="match status" value="1"/>
</dbReference>
<keyword evidence="7" id="KW-0503">Monooxygenase</keyword>
<feature type="domain" description="FAD-binding" evidence="9">
    <location>
        <begin position="7"/>
        <end position="327"/>
    </location>
</feature>
<organism evidence="10">
    <name type="scientific">marine metagenome</name>
    <dbReference type="NCBI Taxonomy" id="408172"/>
    <lineage>
        <taxon>unclassified sequences</taxon>
        <taxon>metagenomes</taxon>
        <taxon>ecological metagenomes</taxon>
    </lineage>
</organism>
<dbReference type="SUPFAM" id="SSF51905">
    <property type="entry name" value="FAD/NAD(P)-binding domain"/>
    <property type="match status" value="1"/>
</dbReference>
<proteinExistence type="inferred from homology"/>
<dbReference type="GO" id="GO:0006569">
    <property type="term" value="P:L-tryptophan catabolic process"/>
    <property type="evidence" value="ECO:0007669"/>
    <property type="project" value="InterPro"/>
</dbReference>
<keyword evidence="6" id="KW-0560">Oxidoreductase</keyword>
<dbReference type="InterPro" id="IPR027545">
    <property type="entry name" value="Kynurenine_monooxygenase"/>
</dbReference>
<comment type="cofactor">
    <cofactor evidence="1">
        <name>FAD</name>
        <dbReference type="ChEBI" id="CHEBI:57692"/>
    </cofactor>
</comment>
<dbReference type="EMBL" id="UINC01003250">
    <property type="protein sequence ID" value="SVA04658.1"/>
    <property type="molecule type" value="Genomic_DNA"/>
</dbReference>
<dbReference type="PRINTS" id="PR00420">
    <property type="entry name" value="RNGMNOXGNASE"/>
</dbReference>
<dbReference type="InterPro" id="IPR036188">
    <property type="entry name" value="FAD/NAD-bd_sf"/>
</dbReference>
<evidence type="ECO:0000256" key="3">
    <source>
        <dbReference type="ARBA" id="ARBA00022642"/>
    </source>
</evidence>
<comment type="catalytic activity">
    <reaction evidence="8">
        <text>L-kynurenine + NADPH + O2 + H(+) = 3-hydroxy-L-kynurenine + NADP(+) + H2O</text>
        <dbReference type="Rhea" id="RHEA:20545"/>
        <dbReference type="ChEBI" id="CHEBI:15377"/>
        <dbReference type="ChEBI" id="CHEBI:15378"/>
        <dbReference type="ChEBI" id="CHEBI:15379"/>
        <dbReference type="ChEBI" id="CHEBI:57783"/>
        <dbReference type="ChEBI" id="CHEBI:57959"/>
        <dbReference type="ChEBI" id="CHEBI:58125"/>
        <dbReference type="ChEBI" id="CHEBI:58349"/>
        <dbReference type="EC" id="1.14.13.9"/>
    </reaction>
</comment>
<keyword evidence="3" id="KW-0662">Pyridine nucleotide biosynthesis</keyword>
<dbReference type="GO" id="GO:0071949">
    <property type="term" value="F:FAD binding"/>
    <property type="evidence" value="ECO:0007669"/>
    <property type="project" value="InterPro"/>
</dbReference>
<dbReference type="InterPro" id="IPR002938">
    <property type="entry name" value="FAD-bd"/>
</dbReference>
<dbReference type="HAMAP" id="MF_01971">
    <property type="entry name" value="Kynurenine_monooxygenase"/>
    <property type="match status" value="1"/>
</dbReference>
<dbReference type="Gene3D" id="3.50.50.60">
    <property type="entry name" value="FAD/NAD(P)-binding domain"/>
    <property type="match status" value="1"/>
</dbReference>
<evidence type="ECO:0000256" key="6">
    <source>
        <dbReference type="ARBA" id="ARBA00023002"/>
    </source>
</evidence>
<dbReference type="FunFam" id="3.50.50.60:FF:000185">
    <property type="entry name" value="Kynurenine 3-monooxygenase"/>
    <property type="match status" value="1"/>
</dbReference>
<gene>
    <name evidence="10" type="ORF">METZ01_LOCUS57512</name>
</gene>
<keyword evidence="4" id="KW-0274">FAD</keyword>
<evidence type="ECO:0000256" key="4">
    <source>
        <dbReference type="ARBA" id="ARBA00022827"/>
    </source>
</evidence>
<dbReference type="GO" id="GO:0019805">
    <property type="term" value="P:quinolinate biosynthetic process"/>
    <property type="evidence" value="ECO:0007669"/>
    <property type="project" value="InterPro"/>
</dbReference>
<evidence type="ECO:0000256" key="1">
    <source>
        <dbReference type="ARBA" id="ARBA00001974"/>
    </source>
</evidence>
<evidence type="ECO:0000313" key="10">
    <source>
        <dbReference type="EMBL" id="SVA04658.1"/>
    </source>
</evidence>
<evidence type="ECO:0000259" key="9">
    <source>
        <dbReference type="Pfam" id="PF01494"/>
    </source>
</evidence>
<dbReference type="GO" id="GO:0004502">
    <property type="term" value="F:kynurenine 3-monooxygenase activity"/>
    <property type="evidence" value="ECO:0007669"/>
    <property type="project" value="UniProtKB-EC"/>
</dbReference>
<protein>
    <recommendedName>
        <fullName evidence="9">FAD-binding domain-containing protein</fullName>
    </recommendedName>
</protein>
<name>A0A381SMY2_9ZZZZ</name>
<dbReference type="GO" id="GO:0019363">
    <property type="term" value="P:pyridine nucleotide biosynthetic process"/>
    <property type="evidence" value="ECO:0007669"/>
    <property type="project" value="UniProtKB-KW"/>
</dbReference>
<reference evidence="10" key="1">
    <citation type="submission" date="2018-05" db="EMBL/GenBank/DDBJ databases">
        <authorList>
            <person name="Lanie J.A."/>
            <person name="Ng W.-L."/>
            <person name="Kazmierczak K.M."/>
            <person name="Andrzejewski T.M."/>
            <person name="Davidsen T.M."/>
            <person name="Wayne K.J."/>
            <person name="Tettelin H."/>
            <person name="Glass J.I."/>
            <person name="Rusch D."/>
            <person name="Podicherti R."/>
            <person name="Tsui H.-C.T."/>
            <person name="Winkler M.E."/>
        </authorList>
    </citation>
    <scope>NUCLEOTIDE SEQUENCE</scope>
</reference>
<evidence type="ECO:0000256" key="2">
    <source>
        <dbReference type="ARBA" id="ARBA00022630"/>
    </source>
</evidence>
<evidence type="ECO:0000256" key="8">
    <source>
        <dbReference type="ARBA" id="ARBA00047818"/>
    </source>
</evidence>
<evidence type="ECO:0000256" key="7">
    <source>
        <dbReference type="ARBA" id="ARBA00023033"/>
    </source>
</evidence>
<dbReference type="GO" id="GO:0070189">
    <property type="term" value="P:kynurenine metabolic process"/>
    <property type="evidence" value="ECO:0007669"/>
    <property type="project" value="TreeGrafter"/>
</dbReference>
<keyword evidence="5" id="KW-0521">NADP</keyword>
<dbReference type="AlphaFoldDB" id="A0A381SMY2"/>
<accession>A0A381SMY2</accession>
<evidence type="ECO:0000256" key="5">
    <source>
        <dbReference type="ARBA" id="ARBA00022857"/>
    </source>
</evidence>